<dbReference type="OrthoDB" id="9811423at2"/>
<reference evidence="1 2" key="1">
    <citation type="submission" date="2013-03" db="EMBL/GenBank/DDBJ databases">
        <authorList>
            <person name="Fiebig A."/>
            <person name="Goeker M."/>
            <person name="Klenk H.-P.P."/>
        </authorList>
    </citation>
    <scope>NUCLEOTIDE SEQUENCE [LARGE SCALE GENOMIC DNA]</scope>
    <source>
        <strain evidence="2">DSM 19469</strain>
    </source>
</reference>
<sequence length="90" mass="10297">MTDRDPKPPRTDAIWRRDEIESPCVQICVIHPEARLCTGCLRSMDEIAQWSRMAPEARAAVMVDLPGRKHLIARRRGGRRAHLTRRGQIG</sequence>
<evidence type="ECO:0000313" key="1">
    <source>
        <dbReference type="EMBL" id="AHM05148.1"/>
    </source>
</evidence>
<organism evidence="1 2">
    <name type="scientific">Roseicyclus elongatus DSM 19469</name>
    <dbReference type="NCBI Taxonomy" id="1294273"/>
    <lineage>
        <taxon>Bacteria</taxon>
        <taxon>Pseudomonadati</taxon>
        <taxon>Pseudomonadota</taxon>
        <taxon>Alphaproteobacteria</taxon>
        <taxon>Rhodobacterales</taxon>
        <taxon>Roseobacteraceae</taxon>
        <taxon>Roseicyclus</taxon>
    </lineage>
</organism>
<dbReference type="STRING" id="1294273.roselon_02850"/>
<evidence type="ECO:0000313" key="2">
    <source>
        <dbReference type="Proteomes" id="UP000019593"/>
    </source>
</evidence>
<proteinExistence type="predicted"/>
<keyword evidence="2" id="KW-1185">Reference proteome</keyword>
<dbReference type="PATRIC" id="fig|1294273.3.peg.2813"/>
<dbReference type="AlphaFoldDB" id="W8RV54"/>
<dbReference type="eggNOG" id="COG3313">
    <property type="taxonomic scope" value="Bacteria"/>
</dbReference>
<protein>
    <recommendedName>
        <fullName evidence="3">DUF1289 domain-containing protein</fullName>
    </recommendedName>
</protein>
<dbReference type="RefSeq" id="WP_025312839.1">
    <property type="nucleotide sequence ID" value="NZ_CP004372.1"/>
</dbReference>
<dbReference type="KEGG" id="red:roselon_02850"/>
<dbReference type="Proteomes" id="UP000019593">
    <property type="component" value="Chromosome"/>
</dbReference>
<dbReference type="InterPro" id="IPR010710">
    <property type="entry name" value="DUF1289"/>
</dbReference>
<dbReference type="Pfam" id="PF06945">
    <property type="entry name" value="DUF1289"/>
    <property type="match status" value="1"/>
</dbReference>
<dbReference type="EMBL" id="CP004372">
    <property type="protein sequence ID" value="AHM05148.1"/>
    <property type="molecule type" value="Genomic_DNA"/>
</dbReference>
<gene>
    <name evidence="1" type="ORF">roselon_02850</name>
</gene>
<dbReference type="PANTHER" id="PTHR35175:SF2">
    <property type="entry name" value="DUF1289 DOMAIN-CONTAINING PROTEIN"/>
    <property type="match status" value="1"/>
</dbReference>
<dbReference type="HOGENOM" id="CLU_162538_6_3_5"/>
<evidence type="ECO:0008006" key="3">
    <source>
        <dbReference type="Google" id="ProtNLM"/>
    </source>
</evidence>
<name>W8RV54_9RHOB</name>
<accession>W8RV54</accession>
<dbReference type="PANTHER" id="PTHR35175">
    <property type="entry name" value="DUF1289 DOMAIN-CONTAINING PROTEIN"/>
    <property type="match status" value="1"/>
</dbReference>